<sequence length="76" mass="8428">MAANRIIVSTGQINFGAGYAQPLVIVRQVPFQIIAWPSIKRLKHTSKPSRWKDYKKEHSRSESCGSVGISGCGDRI</sequence>
<evidence type="ECO:0000313" key="2">
    <source>
        <dbReference type="Proteomes" id="UP000012062"/>
    </source>
</evidence>
<comment type="caution">
    <text evidence="1">The sequence shown here is derived from an EMBL/GenBank/DDBJ whole genome shotgun (WGS) entry which is preliminary data.</text>
</comment>
<dbReference type="Proteomes" id="UP000012062">
    <property type="component" value="Unassembled WGS sequence"/>
</dbReference>
<protein>
    <submittedName>
        <fullName evidence="1">Uncharacterized protein</fullName>
    </submittedName>
</protein>
<dbReference type="AlphaFoldDB" id="M5ELL2"/>
<reference evidence="1 2" key="1">
    <citation type="submission" date="2013-02" db="EMBL/GenBank/DDBJ databases">
        <authorList>
            <person name="Genoscope - CEA"/>
        </authorList>
    </citation>
    <scope>NUCLEOTIDE SEQUENCE [LARGE SCALE GENOMIC DNA]</scope>
    <source>
        <strain evidence="1 2">STM 2683</strain>
    </source>
</reference>
<proteinExistence type="predicted"/>
<organism evidence="1 2">
    <name type="scientific">Mesorhizobium metallidurans STM 2683</name>
    <dbReference type="NCBI Taxonomy" id="1297569"/>
    <lineage>
        <taxon>Bacteria</taxon>
        <taxon>Pseudomonadati</taxon>
        <taxon>Pseudomonadota</taxon>
        <taxon>Alphaproteobacteria</taxon>
        <taxon>Hyphomicrobiales</taxon>
        <taxon>Phyllobacteriaceae</taxon>
        <taxon>Mesorhizobium</taxon>
    </lineage>
</organism>
<gene>
    <name evidence="1" type="ORF">MESS2_1520011</name>
</gene>
<evidence type="ECO:0000313" key="1">
    <source>
        <dbReference type="EMBL" id="CCV05212.1"/>
    </source>
</evidence>
<dbReference type="EMBL" id="CAUM01000060">
    <property type="protein sequence ID" value="CCV05212.1"/>
    <property type="molecule type" value="Genomic_DNA"/>
</dbReference>
<keyword evidence="2" id="KW-1185">Reference proteome</keyword>
<name>M5ELL2_9HYPH</name>
<accession>M5ELL2</accession>